<accession>A0A6C0JE46</accession>
<protein>
    <recommendedName>
        <fullName evidence="2">Glycosyltransferase</fullName>
    </recommendedName>
</protein>
<dbReference type="Gene3D" id="3.90.550.20">
    <property type="match status" value="1"/>
</dbReference>
<name>A0A6C0JE46_9ZZZZ</name>
<evidence type="ECO:0000313" key="1">
    <source>
        <dbReference type="EMBL" id="QHU03161.1"/>
    </source>
</evidence>
<reference evidence="1" key="1">
    <citation type="journal article" date="2020" name="Nature">
        <title>Giant virus diversity and host interactions through global metagenomics.</title>
        <authorList>
            <person name="Schulz F."/>
            <person name="Roux S."/>
            <person name="Paez-Espino D."/>
            <person name="Jungbluth S."/>
            <person name="Walsh D.A."/>
            <person name="Denef V.J."/>
            <person name="McMahon K.D."/>
            <person name="Konstantinidis K.T."/>
            <person name="Eloe-Fadrosh E.A."/>
            <person name="Kyrpides N.C."/>
            <person name="Woyke T."/>
        </authorList>
    </citation>
    <scope>NUCLEOTIDE SEQUENCE</scope>
    <source>
        <strain evidence="1">GVMAG-M-3300025890-48</strain>
    </source>
</reference>
<dbReference type="InterPro" id="IPR029044">
    <property type="entry name" value="Nucleotide-diphossugar_trans"/>
</dbReference>
<dbReference type="InterPro" id="IPR007577">
    <property type="entry name" value="GlycoTrfase_DXD_sugar-bd_CS"/>
</dbReference>
<dbReference type="GO" id="GO:0000136">
    <property type="term" value="C:mannan polymerase complex"/>
    <property type="evidence" value="ECO:0007669"/>
    <property type="project" value="TreeGrafter"/>
</dbReference>
<dbReference type="Pfam" id="PF04488">
    <property type="entry name" value="Gly_transf_sug"/>
    <property type="match status" value="1"/>
</dbReference>
<proteinExistence type="predicted"/>
<dbReference type="InterPro" id="IPR039367">
    <property type="entry name" value="Och1-like"/>
</dbReference>
<dbReference type="SUPFAM" id="SSF53448">
    <property type="entry name" value="Nucleotide-diphospho-sugar transferases"/>
    <property type="match status" value="1"/>
</dbReference>
<organism evidence="1">
    <name type="scientific">viral metagenome</name>
    <dbReference type="NCBI Taxonomy" id="1070528"/>
    <lineage>
        <taxon>unclassified sequences</taxon>
        <taxon>metagenomes</taxon>
        <taxon>organismal metagenomes</taxon>
    </lineage>
</organism>
<evidence type="ECO:0008006" key="2">
    <source>
        <dbReference type="Google" id="ProtNLM"/>
    </source>
</evidence>
<dbReference type="GO" id="GO:0000009">
    <property type="term" value="F:alpha-1,6-mannosyltransferase activity"/>
    <property type="evidence" value="ECO:0007669"/>
    <property type="project" value="InterPro"/>
</dbReference>
<dbReference type="AlphaFoldDB" id="A0A6C0JE46"/>
<dbReference type="EMBL" id="MN740370">
    <property type="protein sequence ID" value="QHU03161.1"/>
    <property type="molecule type" value="Genomic_DNA"/>
</dbReference>
<dbReference type="PANTHER" id="PTHR31834">
    <property type="entry name" value="INITIATION-SPECIFIC ALPHA-1,6-MANNOSYLTRANSFERASE"/>
    <property type="match status" value="1"/>
</dbReference>
<dbReference type="PANTHER" id="PTHR31834:SF1">
    <property type="entry name" value="INITIATION-SPECIFIC ALPHA-1,6-MANNOSYLTRANSFERASE"/>
    <property type="match status" value="1"/>
</dbReference>
<sequence>MDPIPHIIHQTHKSREFIKSNKKLSEAAQSWIDTGYDYRFYDDTQADDFMKTLEDEFPGIYNDYNRLPIPVMKADFFRYCVVYKHGGIYADADTVLVDGKIDKLVGYNGFVCVAENKAHMCQWIFSAPKGCSLLKKVIDVIMNKLLNLNIRDRIRETRHYIHDLTGPAIFTQAFREYLLENGETEDAVNAWNADFRATGILSRNKILIHPCSFHKDTVTHLFSGQWENGWCEQASELYNDLNYNCESSIKVLKVISSARFPDTFKVSISGNKLSIQRTDSNGGWGQHELKVSVLIYNKDGKTEEKTIHIGCSTTNVKEIIVDNNPVIDPAYPRHPII</sequence>
<dbReference type="GO" id="GO:0006487">
    <property type="term" value="P:protein N-linked glycosylation"/>
    <property type="evidence" value="ECO:0007669"/>
    <property type="project" value="TreeGrafter"/>
</dbReference>